<sequence length="175" mass="20079">MAFDGLSSLGAQGAMSAASALSQPAENYTNDSGLELQWAMKAYHHAETYFNLISSVDPARLRLSKHDDEIYKEFRKDFKDLKIDVINIQDLKTDDSKSKWRPFCNHFEGQVDDFNFGTLLRIDCSKEYSEENSLLVTRIQFYAIEIARNREGYNACIWNKTSLKEKKTNTKEGQS</sequence>
<dbReference type="PANTHER" id="PTHR13410:SF9">
    <property type="entry name" value="PROTEIN PBDC1"/>
    <property type="match status" value="1"/>
</dbReference>
<dbReference type="Pfam" id="PF04669">
    <property type="entry name" value="PBDC1"/>
    <property type="match status" value="1"/>
</dbReference>
<dbReference type="InterPro" id="IPR021148">
    <property type="entry name" value="Polysacc_synth_dom"/>
</dbReference>
<protein>
    <submittedName>
        <fullName evidence="3">Protein PBDC1-like</fullName>
    </submittedName>
</protein>
<evidence type="ECO:0000313" key="2">
    <source>
        <dbReference type="Proteomes" id="UP000694865"/>
    </source>
</evidence>
<reference evidence="3" key="1">
    <citation type="submission" date="2025-08" db="UniProtKB">
        <authorList>
            <consortium name="RefSeq"/>
        </authorList>
    </citation>
    <scope>IDENTIFICATION</scope>
    <source>
        <tissue evidence="3">Testes</tissue>
    </source>
</reference>
<evidence type="ECO:0000313" key="3">
    <source>
        <dbReference type="RefSeq" id="XP_002739712.1"/>
    </source>
</evidence>
<dbReference type="PANTHER" id="PTHR13410">
    <property type="entry name" value="PROTEIN PBDC1"/>
    <property type="match status" value="1"/>
</dbReference>
<gene>
    <name evidence="3" type="primary">LOC100368495</name>
</gene>
<accession>A0ABM0GXS1</accession>
<proteinExistence type="predicted"/>
<dbReference type="Proteomes" id="UP000694865">
    <property type="component" value="Unplaced"/>
</dbReference>
<keyword evidence="2" id="KW-1185">Reference proteome</keyword>
<dbReference type="InterPro" id="IPR023139">
    <property type="entry name" value="PBDC1-like_dom_sf"/>
</dbReference>
<dbReference type="RefSeq" id="XP_002739712.1">
    <property type="nucleotide sequence ID" value="XM_002739666.2"/>
</dbReference>
<evidence type="ECO:0000259" key="1">
    <source>
        <dbReference type="Pfam" id="PF04669"/>
    </source>
</evidence>
<dbReference type="InterPro" id="IPR008476">
    <property type="entry name" value="PBDC1_metazoa/fungi"/>
</dbReference>
<dbReference type="GeneID" id="100368495"/>
<feature type="domain" description="Polysaccharide biosynthesis" evidence="1">
    <location>
        <begin position="34"/>
        <end position="157"/>
    </location>
</feature>
<dbReference type="Gene3D" id="1.10.3560.10">
    <property type="entry name" value="yst0336 like domain"/>
    <property type="match status" value="1"/>
</dbReference>
<name>A0ABM0GXS1_SACKO</name>
<organism evidence="2 3">
    <name type="scientific">Saccoglossus kowalevskii</name>
    <name type="common">Acorn worm</name>
    <dbReference type="NCBI Taxonomy" id="10224"/>
    <lineage>
        <taxon>Eukaryota</taxon>
        <taxon>Metazoa</taxon>
        <taxon>Hemichordata</taxon>
        <taxon>Enteropneusta</taxon>
        <taxon>Harrimaniidae</taxon>
        <taxon>Saccoglossus</taxon>
    </lineage>
</organism>